<proteinExistence type="predicted"/>
<feature type="region of interest" description="Disordered" evidence="1">
    <location>
        <begin position="93"/>
        <end position="117"/>
    </location>
</feature>
<feature type="compositionally biased region" description="Basic and acidic residues" evidence="1">
    <location>
        <begin position="63"/>
        <end position="74"/>
    </location>
</feature>
<accession>R9P5W6</accession>
<dbReference type="AlphaFoldDB" id="R9P5W6"/>
<protein>
    <submittedName>
        <fullName evidence="2">Uncharacterized protein</fullName>
    </submittedName>
</protein>
<feature type="compositionally biased region" description="Basic and acidic residues" evidence="1">
    <location>
        <begin position="94"/>
        <end position="110"/>
    </location>
</feature>
<dbReference type="Proteomes" id="UP000014071">
    <property type="component" value="Unassembled WGS sequence"/>
</dbReference>
<keyword evidence="3" id="KW-1185">Reference proteome</keyword>
<gene>
    <name evidence="2" type="ORF">PHSY_001060</name>
</gene>
<name>R9P5W6_PSEHS</name>
<evidence type="ECO:0000313" key="3">
    <source>
        <dbReference type="Proteomes" id="UP000014071"/>
    </source>
</evidence>
<evidence type="ECO:0000256" key="1">
    <source>
        <dbReference type="SAM" id="MobiDB-lite"/>
    </source>
</evidence>
<dbReference type="RefSeq" id="XP_012187082.1">
    <property type="nucleotide sequence ID" value="XM_012331692.1"/>
</dbReference>
<dbReference type="HOGENOM" id="CLU_2085824_0_0_1"/>
<dbReference type="EMBL" id="DF238776">
    <property type="protein sequence ID" value="GAC93495.1"/>
    <property type="molecule type" value="Genomic_DNA"/>
</dbReference>
<dbReference type="GeneID" id="24106361"/>
<reference evidence="3" key="1">
    <citation type="journal article" date="2013" name="Genome Announc.">
        <title>Draft genome sequence of the basidiomycetous yeast-like fungus Pseudozyma hubeiensis SY62, which produces an abundant amount of the biosurfactant mannosylerythritol lipids.</title>
        <authorList>
            <person name="Konishi M."/>
            <person name="Hatada Y."/>
            <person name="Horiuchi J."/>
        </authorList>
    </citation>
    <scope>NUCLEOTIDE SEQUENCE [LARGE SCALE GENOMIC DNA]</scope>
    <source>
        <strain evidence="3">SY62</strain>
    </source>
</reference>
<organism evidence="2 3">
    <name type="scientific">Pseudozyma hubeiensis (strain SY62)</name>
    <name type="common">Yeast</name>
    <dbReference type="NCBI Taxonomy" id="1305764"/>
    <lineage>
        <taxon>Eukaryota</taxon>
        <taxon>Fungi</taxon>
        <taxon>Dikarya</taxon>
        <taxon>Basidiomycota</taxon>
        <taxon>Ustilaginomycotina</taxon>
        <taxon>Ustilaginomycetes</taxon>
        <taxon>Ustilaginales</taxon>
        <taxon>Ustilaginaceae</taxon>
        <taxon>Pseudozyma</taxon>
    </lineage>
</organism>
<evidence type="ECO:0000313" key="2">
    <source>
        <dbReference type="EMBL" id="GAC93495.1"/>
    </source>
</evidence>
<sequence>MRIREAKRVSGEAVKELAKGLSMSGCYGRGSPRISSKDAESRAVAVHMKDDGGIPAAVRASRRRQEGMSKDETKLTMCFGDTERQTVRWPAELRTADKHNAGPGKGRIESRQVASST</sequence>
<feature type="region of interest" description="Disordered" evidence="1">
    <location>
        <begin position="60"/>
        <end position="79"/>
    </location>
</feature>